<organism evidence="3 4">
    <name type="scientific">Marinomonas colpomeniae</name>
    <dbReference type="NCBI Taxonomy" id="2774408"/>
    <lineage>
        <taxon>Bacteria</taxon>
        <taxon>Pseudomonadati</taxon>
        <taxon>Pseudomonadota</taxon>
        <taxon>Gammaproteobacteria</taxon>
        <taxon>Oceanospirillales</taxon>
        <taxon>Oceanospirillaceae</taxon>
        <taxon>Marinomonas</taxon>
    </lineage>
</organism>
<dbReference type="RefSeq" id="WP_191595185.1">
    <property type="nucleotide sequence ID" value="NZ_JACYFC010000004.1"/>
</dbReference>
<keyword evidence="1" id="KW-1133">Transmembrane helix</keyword>
<evidence type="ECO:0000313" key="4">
    <source>
        <dbReference type="Proteomes" id="UP000604161"/>
    </source>
</evidence>
<feature type="domain" description="DUF1468" evidence="2">
    <location>
        <begin position="21"/>
        <end position="165"/>
    </location>
</feature>
<dbReference type="InterPro" id="IPR009936">
    <property type="entry name" value="DUF1468"/>
</dbReference>
<feature type="transmembrane region" description="Helical" evidence="1">
    <location>
        <begin position="50"/>
        <end position="72"/>
    </location>
</feature>
<dbReference type="Pfam" id="PF07331">
    <property type="entry name" value="TctB"/>
    <property type="match status" value="1"/>
</dbReference>
<keyword evidence="1" id="KW-0812">Transmembrane</keyword>
<evidence type="ECO:0000256" key="1">
    <source>
        <dbReference type="SAM" id="Phobius"/>
    </source>
</evidence>
<name>A0ABR8P0H1_9GAMM</name>
<gene>
    <name evidence="3" type="ORF">IF202_12105</name>
</gene>
<keyword evidence="4" id="KW-1185">Reference proteome</keyword>
<keyword evidence="1" id="KW-0472">Membrane</keyword>
<accession>A0ABR8P0H1</accession>
<feature type="transmembrane region" description="Helical" evidence="1">
    <location>
        <begin position="18"/>
        <end position="38"/>
    </location>
</feature>
<proteinExistence type="predicted"/>
<protein>
    <submittedName>
        <fullName evidence="3">Tripartite tricarboxylate transporter TctB family protein</fullName>
    </submittedName>
</protein>
<comment type="caution">
    <text evidence="3">The sequence shown here is derived from an EMBL/GenBank/DDBJ whole genome shotgun (WGS) entry which is preliminary data.</text>
</comment>
<reference evidence="3 4" key="1">
    <citation type="submission" date="2020-09" db="EMBL/GenBank/DDBJ databases">
        <title>Marinomonas sp. nov., isolated from the cysticercosis algae of Qingdao, China.</title>
        <authorList>
            <person name="Sun X."/>
        </authorList>
    </citation>
    <scope>NUCLEOTIDE SEQUENCE [LARGE SCALE GENOMIC DNA]</scope>
    <source>
        <strain evidence="3 4">SM2066</strain>
    </source>
</reference>
<feature type="transmembrane region" description="Helical" evidence="1">
    <location>
        <begin position="138"/>
        <end position="164"/>
    </location>
</feature>
<sequence length="169" mass="18899">MSNSTHDKVLEAGEIARLLSYFIILIASVGLFFAAYNIPTSRFETLGAGAFPQIVCAVIGLLTMFAIVDSLRKISYLGYGRFYTEVKAWMHRRYLVFITLGALALYILVIPIIGFSIASMIFIFTVQVILMPRTTKSIVIAFITALVFSFGLNWLFAEVFTVFLPRGVF</sequence>
<evidence type="ECO:0000259" key="2">
    <source>
        <dbReference type="Pfam" id="PF07331"/>
    </source>
</evidence>
<feature type="transmembrane region" description="Helical" evidence="1">
    <location>
        <begin position="93"/>
        <end position="126"/>
    </location>
</feature>
<dbReference type="EMBL" id="JACYFC010000004">
    <property type="protein sequence ID" value="MBD5771791.1"/>
    <property type="molecule type" value="Genomic_DNA"/>
</dbReference>
<dbReference type="Proteomes" id="UP000604161">
    <property type="component" value="Unassembled WGS sequence"/>
</dbReference>
<evidence type="ECO:0000313" key="3">
    <source>
        <dbReference type="EMBL" id="MBD5771791.1"/>
    </source>
</evidence>